<sequence length="492" mass="53522">MPHPAPNPLTAAERAWAHRELNPVWARQWALAELDLPVRGVVLAYLDWRTGAYDAASAQIVAALSELTEPDVWRSRALNIQAGLLMVRLDFGAAHALYTEQLAVAQGCGNQLELAHAKHDLALSLLDLDSARAVPLLHESLTLFEQCSASEQAGVAHLNLGMVYQRRGHVGEAEQHYALAVKRGQDGYAVLHILALAQLVVLHVQQGQLAAAQLHFGQLDQLPQSQDIEAEVERARASVLLTQELSRVRWAQNRGEGGWQDSAREQQDVLQTLDPATLALAMIGQANARHAQRLAELEASLAQAEAQHAAAERRSITDLLTGLHNRQHLMTEGELRLVAGTTCAPAQAAMIDVDRFKRVNDTHGHATGDVVLRDIAALLKAHALPGDLVARYGGEEFVLVRSVGQPSLVPTLEAFRLAVQDHAWTTRPVTVSIGLTLVPGDPLDAALDRADQLMYAAKRAGGNRLRHDLPRDSTSSGPQLNLMYGSERDSVH</sequence>
<dbReference type="Proteomes" id="UP001589733">
    <property type="component" value="Unassembled WGS sequence"/>
</dbReference>
<accession>A0ABV6AZ07</accession>
<evidence type="ECO:0000313" key="4">
    <source>
        <dbReference type="EMBL" id="MFB9992257.1"/>
    </source>
</evidence>
<dbReference type="Gene3D" id="1.25.40.10">
    <property type="entry name" value="Tetratricopeptide repeat domain"/>
    <property type="match status" value="1"/>
</dbReference>
<dbReference type="InterPro" id="IPR043128">
    <property type="entry name" value="Rev_trsase/Diguanyl_cyclase"/>
</dbReference>
<organism evidence="4 5">
    <name type="scientific">Deinococcus oregonensis</name>
    <dbReference type="NCBI Taxonomy" id="1805970"/>
    <lineage>
        <taxon>Bacteria</taxon>
        <taxon>Thermotogati</taxon>
        <taxon>Deinococcota</taxon>
        <taxon>Deinococci</taxon>
        <taxon>Deinococcales</taxon>
        <taxon>Deinococcaceae</taxon>
        <taxon>Deinococcus</taxon>
    </lineage>
</organism>
<dbReference type="GO" id="GO:0052621">
    <property type="term" value="F:diguanylate cyclase activity"/>
    <property type="evidence" value="ECO:0007669"/>
    <property type="project" value="UniProtKB-EC"/>
</dbReference>
<dbReference type="Pfam" id="PF00990">
    <property type="entry name" value="GGDEF"/>
    <property type="match status" value="1"/>
</dbReference>
<dbReference type="SUPFAM" id="SSF48452">
    <property type="entry name" value="TPR-like"/>
    <property type="match status" value="1"/>
</dbReference>
<protein>
    <submittedName>
        <fullName evidence="4">Diguanylate cyclase</fullName>
        <ecNumber evidence="4">2.7.7.65</ecNumber>
    </submittedName>
</protein>
<keyword evidence="4" id="KW-0548">Nucleotidyltransferase</keyword>
<dbReference type="PANTHER" id="PTHR45138">
    <property type="entry name" value="REGULATORY COMPONENTS OF SENSORY TRANSDUCTION SYSTEM"/>
    <property type="match status" value="1"/>
</dbReference>
<evidence type="ECO:0000256" key="1">
    <source>
        <dbReference type="SAM" id="Coils"/>
    </source>
</evidence>
<dbReference type="InterPro" id="IPR011990">
    <property type="entry name" value="TPR-like_helical_dom_sf"/>
</dbReference>
<name>A0ABV6AZ07_9DEIO</name>
<dbReference type="SUPFAM" id="SSF55073">
    <property type="entry name" value="Nucleotide cyclase"/>
    <property type="match status" value="1"/>
</dbReference>
<dbReference type="NCBIfam" id="TIGR00254">
    <property type="entry name" value="GGDEF"/>
    <property type="match status" value="1"/>
</dbReference>
<gene>
    <name evidence="4" type="ORF">ACFFLM_09815</name>
</gene>
<dbReference type="EMBL" id="JBHLYR010000031">
    <property type="protein sequence ID" value="MFB9992257.1"/>
    <property type="molecule type" value="Genomic_DNA"/>
</dbReference>
<feature type="coiled-coil region" evidence="1">
    <location>
        <begin position="287"/>
        <end position="314"/>
    </location>
</feature>
<evidence type="ECO:0000313" key="5">
    <source>
        <dbReference type="Proteomes" id="UP001589733"/>
    </source>
</evidence>
<keyword evidence="5" id="KW-1185">Reference proteome</keyword>
<dbReference type="InterPro" id="IPR050469">
    <property type="entry name" value="Diguanylate_Cyclase"/>
</dbReference>
<dbReference type="RefSeq" id="WP_380008790.1">
    <property type="nucleotide sequence ID" value="NZ_JBHLYR010000031.1"/>
</dbReference>
<evidence type="ECO:0000256" key="2">
    <source>
        <dbReference type="SAM" id="MobiDB-lite"/>
    </source>
</evidence>
<dbReference type="InterPro" id="IPR029787">
    <property type="entry name" value="Nucleotide_cyclase"/>
</dbReference>
<dbReference type="Gene3D" id="3.30.70.270">
    <property type="match status" value="1"/>
</dbReference>
<keyword evidence="1" id="KW-0175">Coiled coil</keyword>
<dbReference type="PROSITE" id="PS50887">
    <property type="entry name" value="GGDEF"/>
    <property type="match status" value="1"/>
</dbReference>
<dbReference type="InterPro" id="IPR000160">
    <property type="entry name" value="GGDEF_dom"/>
</dbReference>
<dbReference type="EC" id="2.7.7.65" evidence="4"/>
<keyword evidence="4" id="KW-0808">Transferase</keyword>
<evidence type="ECO:0000259" key="3">
    <source>
        <dbReference type="PROSITE" id="PS50887"/>
    </source>
</evidence>
<dbReference type="CDD" id="cd01949">
    <property type="entry name" value="GGDEF"/>
    <property type="match status" value="1"/>
</dbReference>
<reference evidence="4 5" key="1">
    <citation type="submission" date="2024-09" db="EMBL/GenBank/DDBJ databases">
        <authorList>
            <person name="Sun Q."/>
            <person name="Mori K."/>
        </authorList>
    </citation>
    <scope>NUCLEOTIDE SEQUENCE [LARGE SCALE GENOMIC DNA]</scope>
    <source>
        <strain evidence="4 5">JCM 13503</strain>
    </source>
</reference>
<feature type="domain" description="GGDEF" evidence="3">
    <location>
        <begin position="344"/>
        <end position="470"/>
    </location>
</feature>
<comment type="caution">
    <text evidence="4">The sequence shown here is derived from an EMBL/GenBank/DDBJ whole genome shotgun (WGS) entry which is preliminary data.</text>
</comment>
<dbReference type="SMART" id="SM00267">
    <property type="entry name" value="GGDEF"/>
    <property type="match status" value="1"/>
</dbReference>
<dbReference type="PANTHER" id="PTHR45138:SF9">
    <property type="entry name" value="DIGUANYLATE CYCLASE DGCM-RELATED"/>
    <property type="match status" value="1"/>
</dbReference>
<feature type="region of interest" description="Disordered" evidence="2">
    <location>
        <begin position="464"/>
        <end position="492"/>
    </location>
</feature>
<proteinExistence type="predicted"/>